<dbReference type="Proteomes" id="UP001430149">
    <property type="component" value="Unassembled WGS sequence"/>
</dbReference>
<reference evidence="1" key="1">
    <citation type="submission" date="2020-10" db="EMBL/GenBank/DDBJ databases">
        <title>Phylogeny of dyella-like bacteria.</title>
        <authorList>
            <person name="Fu J."/>
        </authorList>
    </citation>
    <scope>NUCLEOTIDE SEQUENCE</scope>
    <source>
        <strain evidence="1">DHOC52</strain>
    </source>
</reference>
<gene>
    <name evidence="1" type="ORF">ISP19_06765</name>
</gene>
<accession>A0ABS2K1H2</accession>
<protein>
    <recommendedName>
        <fullName evidence="3">DUF2383 domain-containing protein</fullName>
    </recommendedName>
</protein>
<comment type="caution">
    <text evidence="1">The sequence shown here is derived from an EMBL/GenBank/DDBJ whole genome shotgun (WGS) entry which is preliminary data.</text>
</comment>
<sequence>MNIHDSDIGILNTLISATADSAEAYRAAADGADGHALRTGFATINAIALMPATRKAAVGRVAGLASS</sequence>
<dbReference type="RefSeq" id="WP_204680607.1">
    <property type="nucleotide sequence ID" value="NZ_BSNR01000018.1"/>
</dbReference>
<name>A0ABS2K1H2_9GAMM</name>
<evidence type="ECO:0000313" key="2">
    <source>
        <dbReference type="Proteomes" id="UP001430149"/>
    </source>
</evidence>
<organism evidence="1 2">
    <name type="scientific">Dyella flava</name>
    <dbReference type="NCBI Taxonomy" id="1920170"/>
    <lineage>
        <taxon>Bacteria</taxon>
        <taxon>Pseudomonadati</taxon>
        <taxon>Pseudomonadota</taxon>
        <taxon>Gammaproteobacteria</taxon>
        <taxon>Lysobacterales</taxon>
        <taxon>Rhodanobacteraceae</taxon>
        <taxon>Dyella</taxon>
    </lineage>
</organism>
<keyword evidence="2" id="KW-1185">Reference proteome</keyword>
<evidence type="ECO:0000313" key="1">
    <source>
        <dbReference type="EMBL" id="MBM7125081.1"/>
    </source>
</evidence>
<dbReference type="EMBL" id="JADIKE010000031">
    <property type="protein sequence ID" value="MBM7125081.1"/>
    <property type="molecule type" value="Genomic_DNA"/>
</dbReference>
<evidence type="ECO:0008006" key="3">
    <source>
        <dbReference type="Google" id="ProtNLM"/>
    </source>
</evidence>
<proteinExistence type="predicted"/>